<dbReference type="InterPro" id="IPR005162">
    <property type="entry name" value="Retrotrans_gag_dom"/>
</dbReference>
<proteinExistence type="predicted"/>
<evidence type="ECO:0000259" key="2">
    <source>
        <dbReference type="Pfam" id="PF03732"/>
    </source>
</evidence>
<dbReference type="PANTHER" id="PTHR15503">
    <property type="entry name" value="LDOC1 RELATED"/>
    <property type="match status" value="1"/>
</dbReference>
<evidence type="ECO:0000256" key="1">
    <source>
        <dbReference type="SAM" id="MobiDB-lite"/>
    </source>
</evidence>
<name>A0A5A7T0V0_CUCMM</name>
<dbReference type="EMBL" id="SSTD01009969">
    <property type="protein sequence ID" value="TYK13467.1"/>
    <property type="molecule type" value="Genomic_DNA"/>
</dbReference>
<dbReference type="InterPro" id="IPR032567">
    <property type="entry name" value="RTL1-rel"/>
</dbReference>
<feature type="domain" description="Retrotransposon gag" evidence="2">
    <location>
        <begin position="42"/>
        <end position="91"/>
    </location>
</feature>
<evidence type="ECO:0000313" key="3">
    <source>
        <dbReference type="EMBL" id="KAA0036513.1"/>
    </source>
</evidence>
<dbReference type="EMBL" id="SSTE01019582">
    <property type="protein sequence ID" value="KAA0036513.1"/>
    <property type="molecule type" value="Genomic_DNA"/>
</dbReference>
<dbReference type="AlphaFoldDB" id="A0A5A7T0V0"/>
<feature type="region of interest" description="Disordered" evidence="1">
    <location>
        <begin position="1"/>
        <end position="26"/>
    </location>
</feature>
<comment type="caution">
    <text evidence="3">The sequence shown here is derived from an EMBL/GenBank/DDBJ whole genome shotgun (WGS) entry which is preliminary data.</text>
</comment>
<dbReference type="OrthoDB" id="786726at2759"/>
<evidence type="ECO:0000313" key="6">
    <source>
        <dbReference type="Proteomes" id="UP000321947"/>
    </source>
</evidence>
<reference evidence="5 6" key="1">
    <citation type="submission" date="2019-08" db="EMBL/GenBank/DDBJ databases">
        <title>Draft genome sequences of two oriental melons (Cucumis melo L. var makuwa).</title>
        <authorList>
            <person name="Kwon S.-Y."/>
        </authorList>
    </citation>
    <scope>NUCLEOTIDE SEQUENCE [LARGE SCALE GENOMIC DNA]</scope>
    <source>
        <strain evidence="6">cv. Chang Bougi</strain>
        <strain evidence="5">cv. SW 3</strain>
        <tissue evidence="3">Leaf</tissue>
    </source>
</reference>
<dbReference type="Proteomes" id="UP000321947">
    <property type="component" value="Unassembled WGS sequence"/>
</dbReference>
<dbReference type="Proteomes" id="UP000321393">
    <property type="component" value="Unassembled WGS sequence"/>
</dbReference>
<accession>A0A5A7T0V0</accession>
<dbReference type="Pfam" id="PF03732">
    <property type="entry name" value="Retrotrans_gag"/>
    <property type="match status" value="1"/>
</dbReference>
<dbReference type="Pfam" id="PF08284">
    <property type="entry name" value="RVP_2"/>
    <property type="match status" value="1"/>
</dbReference>
<evidence type="ECO:0000313" key="4">
    <source>
        <dbReference type="EMBL" id="TYK13467.1"/>
    </source>
</evidence>
<feature type="compositionally biased region" description="Polar residues" evidence="1">
    <location>
        <begin position="1"/>
        <end position="13"/>
    </location>
</feature>
<protein>
    <submittedName>
        <fullName evidence="3">DNA/RNA polymerases superfamily protein</fullName>
    </submittedName>
</protein>
<evidence type="ECO:0000313" key="5">
    <source>
        <dbReference type="Proteomes" id="UP000321393"/>
    </source>
</evidence>
<dbReference type="PANTHER" id="PTHR15503:SF45">
    <property type="entry name" value="RNA-DIRECTED DNA POLYMERASE HOMOLOG"/>
    <property type="match status" value="1"/>
</dbReference>
<dbReference type="Gene3D" id="2.40.70.10">
    <property type="entry name" value="Acid Proteases"/>
    <property type="match status" value="1"/>
</dbReference>
<organism evidence="3 5">
    <name type="scientific">Cucumis melo var. makuwa</name>
    <name type="common">Oriental melon</name>
    <dbReference type="NCBI Taxonomy" id="1194695"/>
    <lineage>
        <taxon>Eukaryota</taxon>
        <taxon>Viridiplantae</taxon>
        <taxon>Streptophyta</taxon>
        <taxon>Embryophyta</taxon>
        <taxon>Tracheophyta</taxon>
        <taxon>Spermatophyta</taxon>
        <taxon>Magnoliopsida</taxon>
        <taxon>eudicotyledons</taxon>
        <taxon>Gunneridae</taxon>
        <taxon>Pentapetalae</taxon>
        <taxon>rosids</taxon>
        <taxon>fabids</taxon>
        <taxon>Cucurbitales</taxon>
        <taxon>Cucurbitaceae</taxon>
        <taxon>Benincaseae</taxon>
        <taxon>Cucumis</taxon>
    </lineage>
</organism>
<gene>
    <name evidence="4" type="ORF">E5676_scaffold179G00310</name>
    <name evidence="3" type="ORF">E6C27_scaffold191G00040</name>
</gene>
<sequence length="313" mass="35977">MARNSGGLSMQQRQVEKASLRGKNSRRLSRISSTLVPRSFCDANRNEFMNLVKGDITVEEYEKRFIELAKYASTFVIDEEDKCKQFKDGLQTEIRAWITNNMNWAFCQILSKCGDLSEPKKCAQSVNQPYQPDKAEVGPSGVKRPVRSKLQGYVCAMTRSEATRDNPHVITEPLEIELLISTPSGEVFLIEQVCRDLEVSIECDRMEVDLCLFELEELDVILGMEFLPKYHAILDCFNKEVVLRNPGKFEVNFEGDKEVKFERIISVLHARKRVKKGHTTYLEHLVDTRVPKDNPSRMPIVCEYLDVFLKELS</sequence>
<dbReference type="InterPro" id="IPR021109">
    <property type="entry name" value="Peptidase_aspartic_dom_sf"/>
</dbReference>